<reference evidence="1 2" key="1">
    <citation type="submission" date="2019-02" db="EMBL/GenBank/DDBJ databases">
        <title>Closed genome of Sporomusa termitida DSM 4440.</title>
        <authorList>
            <person name="Poehlein A."/>
            <person name="Daniel R."/>
        </authorList>
    </citation>
    <scope>NUCLEOTIDE SEQUENCE [LARGE SCALE GENOMIC DNA]</scope>
    <source>
        <strain evidence="1 2">DSM 4440</strain>
    </source>
</reference>
<accession>A0A517DRD7</accession>
<evidence type="ECO:0000313" key="1">
    <source>
        <dbReference type="EMBL" id="QDR79929.1"/>
    </source>
</evidence>
<sequence length="102" mass="12289">MKKLRLLLEYQCYPLWIYNEKGEIILNDLPDELKTEVDIQNLIKDIQVTYNSLFIDNKVEFRYKGFDNEAEENEFRDKLTKMVQAIEKNMGNIYKIENSIDF</sequence>
<gene>
    <name evidence="1" type="ORF">SPTER_12310</name>
</gene>
<dbReference type="AlphaFoldDB" id="A0A517DRD7"/>
<keyword evidence="2" id="KW-1185">Reference proteome</keyword>
<dbReference type="EMBL" id="CP036259">
    <property type="protein sequence ID" value="QDR79929.1"/>
    <property type="molecule type" value="Genomic_DNA"/>
</dbReference>
<organism evidence="1 2">
    <name type="scientific">Sporomusa termitida</name>
    <dbReference type="NCBI Taxonomy" id="2377"/>
    <lineage>
        <taxon>Bacteria</taxon>
        <taxon>Bacillati</taxon>
        <taxon>Bacillota</taxon>
        <taxon>Negativicutes</taxon>
        <taxon>Selenomonadales</taxon>
        <taxon>Sporomusaceae</taxon>
        <taxon>Sporomusa</taxon>
    </lineage>
</organism>
<dbReference type="KEGG" id="sted:SPTER_12310"/>
<dbReference type="OrthoDB" id="1150977at2"/>
<name>A0A517DRD7_9FIRM</name>
<protein>
    <submittedName>
        <fullName evidence="1">Uncharacterized protein</fullName>
    </submittedName>
</protein>
<dbReference type="Proteomes" id="UP000320776">
    <property type="component" value="Chromosome"/>
</dbReference>
<dbReference type="RefSeq" id="WP_144349512.1">
    <property type="nucleotide sequence ID" value="NZ_CP036259.1"/>
</dbReference>
<evidence type="ECO:0000313" key="2">
    <source>
        <dbReference type="Proteomes" id="UP000320776"/>
    </source>
</evidence>
<proteinExistence type="predicted"/>